<feature type="compositionally biased region" description="Polar residues" evidence="1">
    <location>
        <begin position="100"/>
        <end position="119"/>
    </location>
</feature>
<comment type="caution">
    <text evidence="2">The sequence shown here is derived from an EMBL/GenBank/DDBJ whole genome shotgun (WGS) entry which is preliminary data.</text>
</comment>
<evidence type="ECO:0000256" key="1">
    <source>
        <dbReference type="SAM" id="MobiDB-lite"/>
    </source>
</evidence>
<dbReference type="EMBL" id="JABSTR010000010">
    <property type="protein sequence ID" value="KAH9379493.1"/>
    <property type="molecule type" value="Genomic_DNA"/>
</dbReference>
<organism evidence="2 3">
    <name type="scientific">Haemaphysalis longicornis</name>
    <name type="common">Bush tick</name>
    <dbReference type="NCBI Taxonomy" id="44386"/>
    <lineage>
        <taxon>Eukaryota</taxon>
        <taxon>Metazoa</taxon>
        <taxon>Ecdysozoa</taxon>
        <taxon>Arthropoda</taxon>
        <taxon>Chelicerata</taxon>
        <taxon>Arachnida</taxon>
        <taxon>Acari</taxon>
        <taxon>Parasitiformes</taxon>
        <taxon>Ixodida</taxon>
        <taxon>Ixodoidea</taxon>
        <taxon>Ixodidae</taxon>
        <taxon>Haemaphysalinae</taxon>
        <taxon>Haemaphysalis</taxon>
    </lineage>
</organism>
<proteinExistence type="predicted"/>
<accession>A0A9J6GVJ7</accession>
<dbReference type="AlphaFoldDB" id="A0A9J6GVJ7"/>
<evidence type="ECO:0000313" key="3">
    <source>
        <dbReference type="Proteomes" id="UP000821853"/>
    </source>
</evidence>
<gene>
    <name evidence="2" type="ORF">HPB48_011075</name>
</gene>
<keyword evidence="3" id="KW-1185">Reference proteome</keyword>
<name>A0A9J6GVJ7_HAELO</name>
<dbReference type="Proteomes" id="UP000821853">
    <property type="component" value="Chromosome 8"/>
</dbReference>
<evidence type="ECO:0000313" key="2">
    <source>
        <dbReference type="EMBL" id="KAH9379493.1"/>
    </source>
</evidence>
<dbReference type="VEuPathDB" id="VectorBase:HLOH_060053"/>
<feature type="region of interest" description="Disordered" evidence="1">
    <location>
        <begin position="1"/>
        <end position="69"/>
    </location>
</feature>
<feature type="region of interest" description="Disordered" evidence="1">
    <location>
        <begin position="95"/>
        <end position="130"/>
    </location>
</feature>
<sequence length="130" mass="14712">MQQRRHPGGHQKRPLTAVPRITNLQPRPTEFRFATPRQVSHASPIIMPTRRTSMQQAGRHCGEPRRPLYPPIVDTVQVPFPGVLAENIDMEFPRIAPSMTPGTPVQQHHSILTTDNLRQPPTPAPRIRTD</sequence>
<protein>
    <submittedName>
        <fullName evidence="2">Uncharacterized protein</fullName>
    </submittedName>
</protein>
<feature type="compositionally biased region" description="Basic residues" evidence="1">
    <location>
        <begin position="1"/>
        <end position="13"/>
    </location>
</feature>
<reference evidence="2 3" key="1">
    <citation type="journal article" date="2020" name="Cell">
        <title>Large-Scale Comparative Analyses of Tick Genomes Elucidate Their Genetic Diversity and Vector Capacities.</title>
        <authorList>
            <consortium name="Tick Genome and Microbiome Consortium (TIGMIC)"/>
            <person name="Jia N."/>
            <person name="Wang J."/>
            <person name="Shi W."/>
            <person name="Du L."/>
            <person name="Sun Y."/>
            <person name="Zhan W."/>
            <person name="Jiang J.F."/>
            <person name="Wang Q."/>
            <person name="Zhang B."/>
            <person name="Ji P."/>
            <person name="Bell-Sakyi L."/>
            <person name="Cui X.M."/>
            <person name="Yuan T.T."/>
            <person name="Jiang B.G."/>
            <person name="Yang W.F."/>
            <person name="Lam T.T."/>
            <person name="Chang Q.C."/>
            <person name="Ding S.J."/>
            <person name="Wang X.J."/>
            <person name="Zhu J.G."/>
            <person name="Ruan X.D."/>
            <person name="Zhao L."/>
            <person name="Wei J.T."/>
            <person name="Ye R.Z."/>
            <person name="Que T.C."/>
            <person name="Du C.H."/>
            <person name="Zhou Y.H."/>
            <person name="Cheng J.X."/>
            <person name="Dai P.F."/>
            <person name="Guo W.B."/>
            <person name="Han X.H."/>
            <person name="Huang E.J."/>
            <person name="Li L.F."/>
            <person name="Wei W."/>
            <person name="Gao Y.C."/>
            <person name="Liu J.Z."/>
            <person name="Shao H.Z."/>
            <person name="Wang X."/>
            <person name="Wang C.C."/>
            <person name="Yang T.C."/>
            <person name="Huo Q.B."/>
            <person name="Li W."/>
            <person name="Chen H.Y."/>
            <person name="Chen S.E."/>
            <person name="Zhou L.G."/>
            <person name="Ni X.B."/>
            <person name="Tian J.H."/>
            <person name="Sheng Y."/>
            <person name="Liu T."/>
            <person name="Pan Y.S."/>
            <person name="Xia L.Y."/>
            <person name="Li J."/>
            <person name="Zhao F."/>
            <person name="Cao W.C."/>
        </authorList>
    </citation>
    <scope>NUCLEOTIDE SEQUENCE [LARGE SCALE GENOMIC DNA]</scope>
    <source>
        <strain evidence="2">HaeL-2018</strain>
    </source>
</reference>